<dbReference type="PANTHER" id="PTHR33755:SF8">
    <property type="entry name" value="TOXIN PARE2"/>
    <property type="match status" value="1"/>
</dbReference>
<organism evidence="3 4">
    <name type="scientific">Aromatoleum bremense</name>
    <dbReference type="NCBI Taxonomy" id="76115"/>
    <lineage>
        <taxon>Bacteria</taxon>
        <taxon>Pseudomonadati</taxon>
        <taxon>Pseudomonadota</taxon>
        <taxon>Betaproteobacteria</taxon>
        <taxon>Rhodocyclales</taxon>
        <taxon>Rhodocyclaceae</taxon>
        <taxon>Aromatoleum</taxon>
    </lineage>
</organism>
<comment type="similarity">
    <text evidence="1">Belongs to the RelE toxin family.</text>
</comment>
<dbReference type="InterPro" id="IPR035093">
    <property type="entry name" value="RelE/ParE_toxin_dom_sf"/>
</dbReference>
<dbReference type="PANTHER" id="PTHR33755">
    <property type="entry name" value="TOXIN PARE1-RELATED"/>
    <property type="match status" value="1"/>
</dbReference>
<dbReference type="EMBL" id="WTVP01000112">
    <property type="protein sequence ID" value="NMG17762.1"/>
    <property type="molecule type" value="Genomic_DNA"/>
</dbReference>
<sequence length="97" mass="11289">MHRILFRPQARDEFDAAGDWYERESRGLGKAFLDAVETQLSRIGADPLAYPVVHRDIRKAALKRFPYCIYFRLRGDAIVVLAVFHTARNPATWKRRS</sequence>
<reference evidence="3 4" key="1">
    <citation type="submission" date="2019-12" db="EMBL/GenBank/DDBJ databases">
        <title>Comparative genomics gives insights into the taxonomy of the Azoarcus-Aromatoleum group and reveals separate origins of nif in the plant-associated Azoarcus and non-plant-associated Aromatoleum sub-groups.</title>
        <authorList>
            <person name="Lafos M."/>
            <person name="Maluk M."/>
            <person name="Batista M."/>
            <person name="Junghare M."/>
            <person name="Carmona M."/>
            <person name="Faoro H."/>
            <person name="Cruz L.M."/>
            <person name="Battistoni F."/>
            <person name="De Souza E."/>
            <person name="Pedrosa F."/>
            <person name="Chen W.-M."/>
            <person name="Poole P.S."/>
            <person name="Dixon R.A."/>
            <person name="James E.K."/>
        </authorList>
    </citation>
    <scope>NUCLEOTIDE SEQUENCE [LARGE SCALE GENOMIC DNA]</scope>
    <source>
        <strain evidence="3 4">PbN1</strain>
    </source>
</reference>
<dbReference type="Proteomes" id="UP000633943">
    <property type="component" value="Unassembled WGS sequence"/>
</dbReference>
<dbReference type="Pfam" id="PF05016">
    <property type="entry name" value="ParE_toxin"/>
    <property type="match status" value="1"/>
</dbReference>
<dbReference type="InterPro" id="IPR007712">
    <property type="entry name" value="RelE/ParE_toxin"/>
</dbReference>
<dbReference type="InterPro" id="IPR051803">
    <property type="entry name" value="TA_system_RelE-like_toxin"/>
</dbReference>
<evidence type="ECO:0000313" key="4">
    <source>
        <dbReference type="Proteomes" id="UP000633943"/>
    </source>
</evidence>
<evidence type="ECO:0000256" key="2">
    <source>
        <dbReference type="ARBA" id="ARBA00022649"/>
    </source>
</evidence>
<name>A0ABX1P2C7_9RHOO</name>
<keyword evidence="2" id="KW-1277">Toxin-antitoxin system</keyword>
<evidence type="ECO:0000313" key="3">
    <source>
        <dbReference type="EMBL" id="NMG17762.1"/>
    </source>
</evidence>
<evidence type="ECO:0000256" key="1">
    <source>
        <dbReference type="ARBA" id="ARBA00006226"/>
    </source>
</evidence>
<dbReference type="Gene3D" id="3.30.2310.20">
    <property type="entry name" value="RelE-like"/>
    <property type="match status" value="1"/>
</dbReference>
<accession>A0ABX1P2C7</accession>
<gene>
    <name evidence="3" type="ORF">GPA24_19970</name>
</gene>
<keyword evidence="4" id="KW-1185">Reference proteome</keyword>
<proteinExistence type="inferred from homology"/>
<comment type="caution">
    <text evidence="3">The sequence shown here is derived from an EMBL/GenBank/DDBJ whole genome shotgun (WGS) entry which is preliminary data.</text>
</comment>
<dbReference type="RefSeq" id="WP_169204242.1">
    <property type="nucleotide sequence ID" value="NZ_CP059467.1"/>
</dbReference>
<protein>
    <submittedName>
        <fullName evidence="3">Type II toxin-antitoxin system RelE/ParE family toxin</fullName>
    </submittedName>
</protein>